<name>A0A9W8IEE7_9FUNG</name>
<evidence type="ECO:0000313" key="4">
    <source>
        <dbReference type="Proteomes" id="UP001140074"/>
    </source>
</evidence>
<feature type="region of interest" description="Disordered" evidence="2">
    <location>
        <begin position="61"/>
        <end position="103"/>
    </location>
</feature>
<proteinExistence type="predicted"/>
<dbReference type="EMBL" id="JANBUY010000251">
    <property type="protein sequence ID" value="KAJ2861029.1"/>
    <property type="molecule type" value="Genomic_DNA"/>
</dbReference>
<feature type="compositionally biased region" description="Polar residues" evidence="2">
    <location>
        <begin position="324"/>
        <end position="336"/>
    </location>
</feature>
<evidence type="ECO:0000313" key="3">
    <source>
        <dbReference type="EMBL" id="KAJ2861029.1"/>
    </source>
</evidence>
<evidence type="ECO:0000256" key="1">
    <source>
        <dbReference type="SAM" id="Coils"/>
    </source>
</evidence>
<keyword evidence="4" id="KW-1185">Reference proteome</keyword>
<protein>
    <submittedName>
        <fullName evidence="3">Uncharacterized protein</fullName>
    </submittedName>
</protein>
<feature type="region of interest" description="Disordered" evidence="2">
    <location>
        <begin position="1"/>
        <end position="33"/>
    </location>
</feature>
<reference evidence="3" key="1">
    <citation type="submission" date="2022-07" db="EMBL/GenBank/DDBJ databases">
        <title>Phylogenomic reconstructions and comparative analyses of Kickxellomycotina fungi.</title>
        <authorList>
            <person name="Reynolds N.K."/>
            <person name="Stajich J.E."/>
            <person name="Barry K."/>
            <person name="Grigoriev I.V."/>
            <person name="Crous P."/>
            <person name="Smith M.E."/>
        </authorList>
    </citation>
    <scope>NUCLEOTIDE SEQUENCE</scope>
    <source>
        <strain evidence="3">RSA 476</strain>
    </source>
</reference>
<keyword evidence="1" id="KW-0175">Coiled coil</keyword>
<accession>A0A9W8IEE7</accession>
<feature type="region of interest" description="Disordered" evidence="2">
    <location>
        <begin position="453"/>
        <end position="476"/>
    </location>
</feature>
<comment type="caution">
    <text evidence="3">The sequence shown here is derived from an EMBL/GenBank/DDBJ whole genome shotgun (WGS) entry which is preliminary data.</text>
</comment>
<organism evidence="3 4">
    <name type="scientific">Coemansia aciculifera</name>
    <dbReference type="NCBI Taxonomy" id="417176"/>
    <lineage>
        <taxon>Eukaryota</taxon>
        <taxon>Fungi</taxon>
        <taxon>Fungi incertae sedis</taxon>
        <taxon>Zoopagomycota</taxon>
        <taxon>Kickxellomycotina</taxon>
        <taxon>Kickxellomycetes</taxon>
        <taxon>Kickxellales</taxon>
        <taxon>Kickxellaceae</taxon>
        <taxon>Coemansia</taxon>
    </lineage>
</organism>
<feature type="compositionally biased region" description="Basic and acidic residues" evidence="2">
    <location>
        <begin position="312"/>
        <end position="323"/>
    </location>
</feature>
<sequence length="1141" mass="125900">MSYIPKPDAWAARLDNTRSQHTNRSSTQGYQSQHGHIIRSAGRSHRRQSSIVVLVSSDEARSGLPTPSHILDADNVSTTLPPLGTDATGSQRRHRSASGSALKETPVFVEAGTVLQEIDQRQKRAPSDTRPNSTWRKLDLPKLPLSWHIGASRRRSTVSVVPQLETRLWTPEETGLLAHVSLGFWMGGRTADLDLVARGLKRSVKDVRTMLQLMLQEYVLHAQKTHWSDDEESVIRQWAAAEFPKCSTLNAAAGGSGRPSSSDLVSTSNCFSLLRCRPPLERRPLPAEELDQSVPTVILDESTLLPVHLSRHTEPQAEHHQQNRGDGSSGPPTSAMNRPPFGPPSRQDPEAHAKKPSANKPLFSFGPAQPQNNDSSGPKIDTVQHALAAESKFVSFDFTATATSRKGVNTLSRNSRSRQPHEMRVRRANAPASVATIASTSSPARHVNLPVVQSTSSNSDDHNPTTTTSSKPALYDKDDAIATDLNDTELSPEQSTDTHDFNRLDGDIDMRFFDVPASARKVIRRFVDFYIERYFDVFFFRATHPSADGRRLCDALREVTNAALTDLELFSAAEQEVLSFDVFRFCGSDKAVTAAQSDINLNRCSLHFHASILRVVQGVNIYASDANWPSADAYATAVYNRAIEDVHYLAFEGRMEAVENRVAPGLAATQRAWFESVGLRISQFKRVYYMGVIASRLTGKYIQGLGQLVFMKRVGLFGYRAVPTAADYDDNLGEEDMARELEDPYTDVSVRGELHSLIMDMVPHATNNSTMIAMQRSVEVYNKIVVEYVESQRGELAEAFAGSATPSIQPIDPRITEAVKRAHGAVSIDTACALARWVSEQWFDQLKAGALTALMVDHQFRPVSLADVRRWIVEDRSPTGKNTEFFLYTNLYDYIKAQRLRMSEAKWLYASAAAMLRLIELVKAHVQEAHLLEHVSLLEYTALFKEYIATEAPPAPKQRHVVASAEAEQPSMLQVLPTIPRDVVASPLERPSASSSDWTRLDYVGQDLSVSRLEIEKLALGASSGPASLHGLPAKDSGIYGQYKPQADAPQGLRSGYYDYPSVNISPLTDRSTPSRASEAPAVLALAMPVKGALEPTAEARLVALENELASMRREIGDVVNMQRNVSEILSLLRGQAANQS</sequence>
<evidence type="ECO:0000256" key="2">
    <source>
        <dbReference type="SAM" id="MobiDB-lite"/>
    </source>
</evidence>
<feature type="coiled-coil region" evidence="1">
    <location>
        <begin position="1095"/>
        <end position="1122"/>
    </location>
</feature>
<dbReference type="Proteomes" id="UP001140074">
    <property type="component" value="Unassembled WGS sequence"/>
</dbReference>
<dbReference type="AlphaFoldDB" id="A0A9W8IEE7"/>
<feature type="region of interest" description="Disordered" evidence="2">
    <location>
        <begin position="406"/>
        <end position="432"/>
    </location>
</feature>
<feature type="compositionally biased region" description="Polar residues" evidence="2">
    <location>
        <begin position="453"/>
        <end position="471"/>
    </location>
</feature>
<feature type="compositionally biased region" description="Polar residues" evidence="2">
    <location>
        <begin position="17"/>
        <end position="33"/>
    </location>
</feature>
<gene>
    <name evidence="3" type="ORF">GGH94_005162</name>
</gene>
<feature type="region of interest" description="Disordered" evidence="2">
    <location>
        <begin position="312"/>
        <end position="379"/>
    </location>
</feature>